<dbReference type="PROSITE" id="PS50048">
    <property type="entry name" value="ZN2_CY6_FUNGAL_2"/>
    <property type="match status" value="1"/>
</dbReference>
<keyword evidence="10" id="KW-0805">Transcription regulation</keyword>
<evidence type="ECO:0000256" key="7">
    <source>
        <dbReference type="ARBA" id="ARBA00022777"/>
    </source>
</evidence>
<dbReference type="InterPro" id="IPR001138">
    <property type="entry name" value="Zn2Cys6_DnaBD"/>
</dbReference>
<dbReference type="InterPro" id="IPR000961">
    <property type="entry name" value="AGC-kinase_C"/>
</dbReference>
<proteinExistence type="inferred from homology"/>
<evidence type="ECO:0008006" key="18">
    <source>
        <dbReference type="Google" id="ProtNLM"/>
    </source>
</evidence>
<evidence type="ECO:0000313" key="16">
    <source>
        <dbReference type="EMBL" id="KAE9402324.1"/>
    </source>
</evidence>
<dbReference type="InterPro" id="IPR050815">
    <property type="entry name" value="TF_fung"/>
</dbReference>
<organism evidence="16 17">
    <name type="scientific">Gymnopus androsaceus JB14</name>
    <dbReference type="NCBI Taxonomy" id="1447944"/>
    <lineage>
        <taxon>Eukaryota</taxon>
        <taxon>Fungi</taxon>
        <taxon>Dikarya</taxon>
        <taxon>Basidiomycota</taxon>
        <taxon>Agaricomycotina</taxon>
        <taxon>Agaricomycetes</taxon>
        <taxon>Agaricomycetidae</taxon>
        <taxon>Agaricales</taxon>
        <taxon>Marasmiineae</taxon>
        <taxon>Omphalotaceae</taxon>
        <taxon>Gymnopus</taxon>
    </lineage>
</organism>
<dbReference type="PANTHER" id="PTHR47338:SF29">
    <property type="entry name" value="ZN(2)-C6 FUNGAL-TYPE DOMAIN-CONTAINING PROTEIN"/>
    <property type="match status" value="1"/>
</dbReference>
<keyword evidence="6" id="KW-0547">Nucleotide-binding</keyword>
<keyword evidence="9" id="KW-0067">ATP-binding</keyword>
<dbReference type="Pfam" id="PF04082">
    <property type="entry name" value="Fungal_trans"/>
    <property type="match status" value="1"/>
</dbReference>
<keyword evidence="4" id="KW-0808">Transferase</keyword>
<evidence type="ECO:0000259" key="14">
    <source>
        <dbReference type="PROSITE" id="PS50048"/>
    </source>
</evidence>
<dbReference type="Gene3D" id="4.10.240.10">
    <property type="entry name" value="Zn(2)-C6 fungal-type DNA-binding domain"/>
    <property type="match status" value="1"/>
</dbReference>
<evidence type="ECO:0000256" key="2">
    <source>
        <dbReference type="ARBA" id="ARBA00008343"/>
    </source>
</evidence>
<keyword evidence="12" id="KW-0539">Nucleus</keyword>
<dbReference type="GO" id="GO:0006351">
    <property type="term" value="P:DNA-templated transcription"/>
    <property type="evidence" value="ECO:0007669"/>
    <property type="project" value="InterPro"/>
</dbReference>
<dbReference type="PROSITE" id="PS51285">
    <property type="entry name" value="AGC_KINASE_CTER"/>
    <property type="match status" value="1"/>
</dbReference>
<dbReference type="InterPro" id="IPR004035">
    <property type="entry name" value="Endouclease-III_FeS-bd_BS"/>
</dbReference>
<evidence type="ECO:0000256" key="6">
    <source>
        <dbReference type="ARBA" id="ARBA00022741"/>
    </source>
</evidence>
<dbReference type="AlphaFoldDB" id="A0A6A4I053"/>
<accession>A0A6A4I053</accession>
<dbReference type="CDD" id="cd00067">
    <property type="entry name" value="GAL4"/>
    <property type="match status" value="1"/>
</dbReference>
<evidence type="ECO:0000256" key="4">
    <source>
        <dbReference type="ARBA" id="ARBA00022679"/>
    </source>
</evidence>
<dbReference type="Pfam" id="PF00172">
    <property type="entry name" value="Zn_clus"/>
    <property type="match status" value="1"/>
</dbReference>
<dbReference type="GO" id="GO:0004674">
    <property type="term" value="F:protein serine/threonine kinase activity"/>
    <property type="evidence" value="ECO:0007669"/>
    <property type="project" value="UniProtKB-KW"/>
</dbReference>
<keyword evidence="13" id="KW-0326">Glycosidase</keyword>
<evidence type="ECO:0000256" key="13">
    <source>
        <dbReference type="ARBA" id="ARBA00023295"/>
    </source>
</evidence>
<evidence type="ECO:0000256" key="5">
    <source>
        <dbReference type="ARBA" id="ARBA00022723"/>
    </source>
</evidence>
<keyword evidence="11" id="KW-0804">Transcription</keyword>
<dbReference type="Proteomes" id="UP000799118">
    <property type="component" value="Unassembled WGS sequence"/>
</dbReference>
<evidence type="ECO:0000256" key="10">
    <source>
        <dbReference type="ARBA" id="ARBA00023015"/>
    </source>
</evidence>
<dbReference type="PANTHER" id="PTHR47338">
    <property type="entry name" value="ZN(II)2CYS6 TRANSCRIPTION FACTOR (EUROFUNG)-RELATED"/>
    <property type="match status" value="1"/>
</dbReference>
<dbReference type="GO" id="GO:0008270">
    <property type="term" value="F:zinc ion binding"/>
    <property type="evidence" value="ECO:0007669"/>
    <property type="project" value="InterPro"/>
</dbReference>
<keyword evidence="8" id="KW-0378">Hydrolase</keyword>
<evidence type="ECO:0000256" key="3">
    <source>
        <dbReference type="ARBA" id="ARBA00022527"/>
    </source>
</evidence>
<evidence type="ECO:0000313" key="17">
    <source>
        <dbReference type="Proteomes" id="UP000799118"/>
    </source>
</evidence>
<keyword evidence="7" id="KW-0418">Kinase</keyword>
<feature type="domain" description="Zn(2)-C6 fungal-type" evidence="14">
    <location>
        <begin position="12"/>
        <end position="41"/>
    </location>
</feature>
<dbReference type="SMART" id="SM00066">
    <property type="entry name" value="GAL4"/>
    <property type="match status" value="1"/>
</dbReference>
<evidence type="ECO:0000256" key="1">
    <source>
        <dbReference type="ARBA" id="ARBA00004123"/>
    </source>
</evidence>
<dbReference type="PROSITE" id="PS00764">
    <property type="entry name" value="ENDONUCLEASE_III_1"/>
    <property type="match status" value="1"/>
</dbReference>
<dbReference type="GO" id="GO:0005634">
    <property type="term" value="C:nucleus"/>
    <property type="evidence" value="ECO:0007669"/>
    <property type="project" value="UniProtKB-SubCell"/>
</dbReference>
<dbReference type="SUPFAM" id="SSF57701">
    <property type="entry name" value="Zn2/Cys6 DNA-binding domain"/>
    <property type="match status" value="1"/>
</dbReference>
<keyword evidence="17" id="KW-1185">Reference proteome</keyword>
<evidence type="ECO:0000256" key="11">
    <source>
        <dbReference type="ARBA" id="ARBA00023163"/>
    </source>
</evidence>
<gene>
    <name evidence="16" type="ORF">BT96DRAFT_1017715</name>
</gene>
<dbReference type="GO" id="GO:0005524">
    <property type="term" value="F:ATP binding"/>
    <property type="evidence" value="ECO:0007669"/>
    <property type="project" value="UniProtKB-KW"/>
</dbReference>
<feature type="domain" description="AGC-kinase C-terminal" evidence="15">
    <location>
        <begin position="287"/>
        <end position="358"/>
    </location>
</feature>
<sequence>MSTYTTLQKGAACMNCRRRKIRCDGQKPKCSSCQWEEDCEYKDTRASTQLHSLEDHISVLEARIHELESEFRSNASNAPPSNVQLSAPGIEYIPPILSNMLMHNFIHKSCSIGFFLHKIRFKNSVLNFGGETPTSALLNTSYLWGMHLSSSANPPEQEAILLSRALQSSTHALSENHPQKIIQCIQSKVLLATYFYRANRTVEGRYHATAAASLVLSSGMHKIRTSSHDVSRYHIAAFLNPLAPPSDAIEEGERINAFWTVLTLDAFWNTINGIPSSIPYTSPMARVDVPWPRMLEEYARTPFDPQFRSSHTIERFLSGVPDSNNSPRAIFAKAAILFERATFIGLELKNNRASQQSQASFSSLDTLIQRFIPSILPLDRTSETPLNYQLCMHSLAHAADIQLHISFTSQSTTSRTRVLRAAKAIADLIVTWSHVPEMEFVDPMLAVLWAMTCKIFIDESVRLQAMGSLLYARNEVRASCERVMAAMEGQPFPLMKHQLVLVRRAFANTAYS</sequence>
<dbReference type="GO" id="GO:0000981">
    <property type="term" value="F:DNA-binding transcription factor activity, RNA polymerase II-specific"/>
    <property type="evidence" value="ECO:0007669"/>
    <property type="project" value="InterPro"/>
</dbReference>
<name>A0A6A4I053_9AGAR</name>
<comment type="similarity">
    <text evidence="2">Belongs to the Nth/MutY family.</text>
</comment>
<dbReference type="InterPro" id="IPR036864">
    <property type="entry name" value="Zn2-C6_fun-type_DNA-bd_sf"/>
</dbReference>
<evidence type="ECO:0000256" key="8">
    <source>
        <dbReference type="ARBA" id="ARBA00022801"/>
    </source>
</evidence>
<protein>
    <recommendedName>
        <fullName evidence="18">Zn(2)-C6 fungal-type domain-containing protein</fullName>
    </recommendedName>
</protein>
<dbReference type="GO" id="GO:0016798">
    <property type="term" value="F:hydrolase activity, acting on glycosyl bonds"/>
    <property type="evidence" value="ECO:0007669"/>
    <property type="project" value="UniProtKB-KW"/>
</dbReference>
<dbReference type="EMBL" id="ML769436">
    <property type="protein sequence ID" value="KAE9402324.1"/>
    <property type="molecule type" value="Genomic_DNA"/>
</dbReference>
<evidence type="ECO:0000259" key="15">
    <source>
        <dbReference type="PROSITE" id="PS51285"/>
    </source>
</evidence>
<reference evidence="16" key="1">
    <citation type="journal article" date="2019" name="Environ. Microbiol.">
        <title>Fungal ecological strategies reflected in gene transcription - a case study of two litter decomposers.</title>
        <authorList>
            <person name="Barbi F."/>
            <person name="Kohler A."/>
            <person name="Barry K."/>
            <person name="Baskaran P."/>
            <person name="Daum C."/>
            <person name="Fauchery L."/>
            <person name="Ihrmark K."/>
            <person name="Kuo A."/>
            <person name="LaButti K."/>
            <person name="Lipzen A."/>
            <person name="Morin E."/>
            <person name="Grigoriev I.V."/>
            <person name="Henrissat B."/>
            <person name="Lindahl B."/>
            <person name="Martin F."/>
        </authorList>
    </citation>
    <scope>NUCLEOTIDE SEQUENCE</scope>
    <source>
        <strain evidence="16">JB14</strain>
    </source>
</reference>
<evidence type="ECO:0000256" key="12">
    <source>
        <dbReference type="ARBA" id="ARBA00023242"/>
    </source>
</evidence>
<comment type="subcellular location">
    <subcellularLocation>
        <location evidence="1">Nucleus</location>
    </subcellularLocation>
</comment>
<dbReference type="InterPro" id="IPR007219">
    <property type="entry name" value="XnlR_reg_dom"/>
</dbReference>
<keyword evidence="3" id="KW-0723">Serine/threonine-protein kinase</keyword>
<keyword evidence="5" id="KW-0479">Metal-binding</keyword>
<dbReference type="CDD" id="cd12148">
    <property type="entry name" value="fungal_TF_MHR"/>
    <property type="match status" value="1"/>
</dbReference>
<dbReference type="GO" id="GO:0003677">
    <property type="term" value="F:DNA binding"/>
    <property type="evidence" value="ECO:0007669"/>
    <property type="project" value="InterPro"/>
</dbReference>
<evidence type="ECO:0000256" key="9">
    <source>
        <dbReference type="ARBA" id="ARBA00022840"/>
    </source>
</evidence>
<dbReference type="OrthoDB" id="2309723at2759"/>